<keyword evidence="3" id="KW-1185">Reference proteome</keyword>
<dbReference type="RefSeq" id="WP_205517515.1">
    <property type="nucleotide sequence ID" value="NZ_CP070479.1"/>
</dbReference>
<dbReference type="AlphaFoldDB" id="A0A953ND21"/>
<feature type="transmembrane region" description="Helical" evidence="1">
    <location>
        <begin position="62"/>
        <end position="88"/>
    </location>
</feature>
<accession>A0A953ND21</accession>
<proteinExistence type="predicted"/>
<organism evidence="2 3">
    <name type="scientific">Mycoplasma tauri</name>
    <dbReference type="NCBI Taxonomy" id="547987"/>
    <lineage>
        <taxon>Bacteria</taxon>
        <taxon>Bacillati</taxon>
        <taxon>Mycoplasmatota</taxon>
        <taxon>Mollicutes</taxon>
        <taxon>Mycoplasmataceae</taxon>
        <taxon>Mycoplasma</taxon>
    </lineage>
</organism>
<evidence type="ECO:0000313" key="2">
    <source>
        <dbReference type="EMBL" id="MBZ4195621.1"/>
    </source>
</evidence>
<keyword evidence="1" id="KW-0472">Membrane</keyword>
<reference evidence="2 3" key="1">
    <citation type="submission" date="2021-09" db="EMBL/GenBank/DDBJ databases">
        <title>WGS of Mycoplasma sp. Zaradi2 strains.</title>
        <authorList>
            <person name="Spergser J."/>
        </authorList>
    </citation>
    <scope>NUCLEOTIDE SEQUENCE [LARGE SCALE GENOMIC DNA]</scope>
    <source>
        <strain evidence="2 3">1331</strain>
    </source>
</reference>
<gene>
    <name evidence="2" type="ORF">LAD73_02750</name>
</gene>
<protein>
    <submittedName>
        <fullName evidence="2">Uncharacterized protein</fullName>
    </submittedName>
</protein>
<name>A0A953ND21_9MOLU</name>
<dbReference type="Proteomes" id="UP000772186">
    <property type="component" value="Unassembled WGS sequence"/>
</dbReference>
<comment type="caution">
    <text evidence="2">The sequence shown here is derived from an EMBL/GenBank/DDBJ whole genome shotgun (WGS) entry which is preliminary data.</text>
</comment>
<evidence type="ECO:0000313" key="3">
    <source>
        <dbReference type="Proteomes" id="UP000772186"/>
    </source>
</evidence>
<keyword evidence="1" id="KW-1133">Transmembrane helix</keyword>
<keyword evidence="1" id="KW-0812">Transmembrane</keyword>
<dbReference type="EMBL" id="JAIQBY010000035">
    <property type="protein sequence ID" value="MBZ4195621.1"/>
    <property type="molecule type" value="Genomic_DNA"/>
</dbReference>
<sequence>MNDKKQEETVSTSFRDIEKVKILSDLDLNSININDRKELLNDAIENLDADIRNKYKENKKRMAIATFIFLILFILIIVGIAVFLALIIKQ</sequence>
<evidence type="ECO:0000256" key="1">
    <source>
        <dbReference type="SAM" id="Phobius"/>
    </source>
</evidence>